<reference evidence="1" key="1">
    <citation type="journal article" date="2020" name="Nature">
        <title>Giant virus diversity and host interactions through global metagenomics.</title>
        <authorList>
            <person name="Schulz F."/>
            <person name="Roux S."/>
            <person name="Paez-Espino D."/>
            <person name="Jungbluth S."/>
            <person name="Walsh D.A."/>
            <person name="Denef V.J."/>
            <person name="McMahon K.D."/>
            <person name="Konstantinidis K.T."/>
            <person name="Eloe-Fadrosh E.A."/>
            <person name="Kyrpides N.C."/>
            <person name="Woyke T."/>
        </authorList>
    </citation>
    <scope>NUCLEOTIDE SEQUENCE</scope>
    <source>
        <strain evidence="1">GVMAG-S-1101169-75</strain>
    </source>
</reference>
<protein>
    <submittedName>
        <fullName evidence="1">Uncharacterized protein</fullName>
    </submittedName>
</protein>
<sequence length="47" mass="5177">MNQNNEDYISLPGCKKGSFTRCTNCEGKQNCENAGCKVNSNNDCVPF</sequence>
<dbReference type="AlphaFoldDB" id="A0A6C0K3W2"/>
<dbReference type="EMBL" id="MN740790">
    <property type="protein sequence ID" value="QHU11831.1"/>
    <property type="molecule type" value="Genomic_DNA"/>
</dbReference>
<accession>A0A6C0K3W2</accession>
<organism evidence="1">
    <name type="scientific">viral metagenome</name>
    <dbReference type="NCBI Taxonomy" id="1070528"/>
    <lineage>
        <taxon>unclassified sequences</taxon>
        <taxon>metagenomes</taxon>
        <taxon>organismal metagenomes</taxon>
    </lineage>
</organism>
<name>A0A6C0K3W2_9ZZZZ</name>
<proteinExistence type="predicted"/>
<evidence type="ECO:0000313" key="1">
    <source>
        <dbReference type="EMBL" id="QHU11831.1"/>
    </source>
</evidence>